<protein>
    <submittedName>
        <fullName evidence="2">Uncharacterized protein</fullName>
    </submittedName>
</protein>
<name>A0AAD6UYI0_9AGAR</name>
<keyword evidence="1" id="KW-0732">Signal</keyword>
<accession>A0AAD6UYI0</accession>
<dbReference type="Proteomes" id="UP001219525">
    <property type="component" value="Unassembled WGS sequence"/>
</dbReference>
<evidence type="ECO:0000256" key="1">
    <source>
        <dbReference type="SAM" id="SignalP"/>
    </source>
</evidence>
<proteinExistence type="predicted"/>
<organism evidence="2 3">
    <name type="scientific">Mycena pura</name>
    <dbReference type="NCBI Taxonomy" id="153505"/>
    <lineage>
        <taxon>Eukaryota</taxon>
        <taxon>Fungi</taxon>
        <taxon>Dikarya</taxon>
        <taxon>Basidiomycota</taxon>
        <taxon>Agaricomycotina</taxon>
        <taxon>Agaricomycetes</taxon>
        <taxon>Agaricomycetidae</taxon>
        <taxon>Agaricales</taxon>
        <taxon>Marasmiineae</taxon>
        <taxon>Mycenaceae</taxon>
        <taxon>Mycena</taxon>
    </lineage>
</organism>
<dbReference type="AlphaFoldDB" id="A0AAD6UYI0"/>
<dbReference type="EMBL" id="JARJCW010000083">
    <property type="protein sequence ID" value="KAJ7196580.1"/>
    <property type="molecule type" value="Genomic_DNA"/>
</dbReference>
<feature type="chain" id="PRO_5042110440" evidence="1">
    <location>
        <begin position="22"/>
        <end position="223"/>
    </location>
</feature>
<evidence type="ECO:0000313" key="2">
    <source>
        <dbReference type="EMBL" id="KAJ7196580.1"/>
    </source>
</evidence>
<gene>
    <name evidence="2" type="ORF">GGX14DRAFT_403287</name>
</gene>
<keyword evidence="3" id="KW-1185">Reference proteome</keyword>
<reference evidence="2" key="1">
    <citation type="submission" date="2023-03" db="EMBL/GenBank/DDBJ databases">
        <title>Massive genome expansion in bonnet fungi (Mycena s.s.) driven by repeated elements and novel gene families across ecological guilds.</title>
        <authorList>
            <consortium name="Lawrence Berkeley National Laboratory"/>
            <person name="Harder C.B."/>
            <person name="Miyauchi S."/>
            <person name="Viragh M."/>
            <person name="Kuo A."/>
            <person name="Thoen E."/>
            <person name="Andreopoulos B."/>
            <person name="Lu D."/>
            <person name="Skrede I."/>
            <person name="Drula E."/>
            <person name="Henrissat B."/>
            <person name="Morin E."/>
            <person name="Kohler A."/>
            <person name="Barry K."/>
            <person name="LaButti K."/>
            <person name="Morin E."/>
            <person name="Salamov A."/>
            <person name="Lipzen A."/>
            <person name="Mereny Z."/>
            <person name="Hegedus B."/>
            <person name="Baldrian P."/>
            <person name="Stursova M."/>
            <person name="Weitz H."/>
            <person name="Taylor A."/>
            <person name="Grigoriev I.V."/>
            <person name="Nagy L.G."/>
            <person name="Martin F."/>
            <person name="Kauserud H."/>
        </authorList>
    </citation>
    <scope>NUCLEOTIDE SEQUENCE</scope>
    <source>
        <strain evidence="2">9144</strain>
    </source>
</reference>
<evidence type="ECO:0000313" key="3">
    <source>
        <dbReference type="Proteomes" id="UP001219525"/>
    </source>
</evidence>
<comment type="caution">
    <text evidence="2">The sequence shown here is derived from an EMBL/GenBank/DDBJ whole genome shotgun (WGS) entry which is preliminary data.</text>
</comment>
<sequence length="223" mass="23934">MPQSCIRHFSLACIIDCSVVALLQQHVAPCVALSQTILVKKNSQAAPDLPYDECTCFGTIATSPFASKLDKICAKQAHDKDHKVLASLAALSDILALWPCPRKYCTHRTRGEQLRAACNQFHIGLRGATTGSPSDQGSCVQRLRSFCSRGSRTEYHATDTGNEVSQLHPGVPAAYEEPSKGAFRLRARARACSASSSVGVTSCHRVGQATPARESARQGAARP</sequence>
<feature type="signal peptide" evidence="1">
    <location>
        <begin position="1"/>
        <end position="21"/>
    </location>
</feature>